<dbReference type="PANTHER" id="PTHR39338">
    <property type="entry name" value="BLL5662 PROTEIN-RELATED"/>
    <property type="match status" value="1"/>
</dbReference>
<name>A0ABQ5U3A8_9PROT</name>
<gene>
    <name evidence="2" type="ORF">GCM10007924_18980</name>
</gene>
<dbReference type="PANTHER" id="PTHR39338:SF5">
    <property type="entry name" value="BLR6139 PROTEIN"/>
    <property type="match status" value="1"/>
</dbReference>
<proteinExistence type="predicted"/>
<dbReference type="InterPro" id="IPR008912">
    <property type="entry name" value="Uncharacterised_CoxE"/>
</dbReference>
<reference evidence="2" key="1">
    <citation type="journal article" date="2014" name="Int. J. Syst. Evol. Microbiol.">
        <title>Complete genome of a new Firmicutes species belonging to the dominant human colonic microbiota ('Ruminococcus bicirculans') reveals two chromosomes and a selective capacity to utilize plant glucans.</title>
        <authorList>
            <consortium name="NISC Comparative Sequencing Program"/>
            <person name="Wegmann U."/>
            <person name="Louis P."/>
            <person name="Goesmann A."/>
            <person name="Henrissat B."/>
            <person name="Duncan S.H."/>
            <person name="Flint H.J."/>
        </authorList>
    </citation>
    <scope>NUCLEOTIDE SEQUENCE</scope>
    <source>
        <strain evidence="2">NBRC 103408</strain>
    </source>
</reference>
<dbReference type="EMBL" id="BSNF01000006">
    <property type="protein sequence ID" value="GLQ06677.1"/>
    <property type="molecule type" value="Genomic_DNA"/>
</dbReference>
<organism evidence="2 3">
    <name type="scientific">Sneathiella chinensis</name>
    <dbReference type="NCBI Taxonomy" id="349750"/>
    <lineage>
        <taxon>Bacteria</taxon>
        <taxon>Pseudomonadati</taxon>
        <taxon>Pseudomonadota</taxon>
        <taxon>Alphaproteobacteria</taxon>
        <taxon>Sneathiellales</taxon>
        <taxon>Sneathiellaceae</taxon>
        <taxon>Sneathiella</taxon>
    </lineage>
</organism>
<feature type="region of interest" description="Disordered" evidence="1">
    <location>
        <begin position="104"/>
        <end position="142"/>
    </location>
</feature>
<dbReference type="InterPro" id="IPR036465">
    <property type="entry name" value="vWFA_dom_sf"/>
</dbReference>
<evidence type="ECO:0008006" key="4">
    <source>
        <dbReference type="Google" id="ProtNLM"/>
    </source>
</evidence>
<evidence type="ECO:0000313" key="3">
    <source>
        <dbReference type="Proteomes" id="UP001161409"/>
    </source>
</evidence>
<sequence length="485" mass="53889">MDRPLADFVNMLRYGGVPVSIGETMDAARTIDLLGYDDRGLLKAALSQVMAKTTEEMEIFNSCFEEFFTPGISLDLETALPAGDQETAEQNSDLEDASSLLDQLPAGGQQQSSGGNGGGSGTGNDSSGEGAPDGSSPSLTDLLEKGDRTELALAMTSAADQVNLGSIVLMTQRGLFARRIMEEMGLADVNQTIFDRRREGNDAGADQLSERLDILFEAVRDMVERQLALTSEGKNTQFRQEILKKVKLNNIETRDFKLMREMVRRMAKRLTDMNSRVRKVKNRGHLDIRKTMRRNVAYDGILFETHWKQKEKDRPRVLAICDVSGSVATVSRFLLLFLYSLNEVLPKVRSFAFSGTLGEVTDLFDRYGPEEAIPMALDIYGGRSTDYGQAMMDFKDLAFDEIDHRTTVIILGDGRSNGADPRTDILKEIKTRAKRVIWLNPERKSAWGTGDSEMDKITPYCTKADVCNSLTKLELVIRDLLKSSS</sequence>
<accession>A0ABQ5U3A8</accession>
<dbReference type="PIRSF" id="PIRSF010256">
    <property type="entry name" value="CoxE_vWa"/>
    <property type="match status" value="1"/>
</dbReference>
<dbReference type="Pfam" id="PF05762">
    <property type="entry name" value="VWA_CoxE"/>
    <property type="match status" value="1"/>
</dbReference>
<dbReference type="Proteomes" id="UP001161409">
    <property type="component" value="Unassembled WGS sequence"/>
</dbReference>
<keyword evidence="3" id="KW-1185">Reference proteome</keyword>
<evidence type="ECO:0000256" key="1">
    <source>
        <dbReference type="SAM" id="MobiDB-lite"/>
    </source>
</evidence>
<reference evidence="2" key="2">
    <citation type="submission" date="2023-01" db="EMBL/GenBank/DDBJ databases">
        <title>Draft genome sequence of Sneathiella chinensis strain NBRC 103408.</title>
        <authorList>
            <person name="Sun Q."/>
            <person name="Mori K."/>
        </authorList>
    </citation>
    <scope>NUCLEOTIDE SEQUENCE</scope>
    <source>
        <strain evidence="2">NBRC 103408</strain>
    </source>
</reference>
<dbReference type="RefSeq" id="WP_284347824.1">
    <property type="nucleotide sequence ID" value="NZ_BSNF01000006.1"/>
</dbReference>
<dbReference type="SUPFAM" id="SSF53300">
    <property type="entry name" value="vWA-like"/>
    <property type="match status" value="1"/>
</dbReference>
<dbReference type="InterPro" id="IPR011195">
    <property type="entry name" value="UCP010256"/>
</dbReference>
<evidence type="ECO:0000313" key="2">
    <source>
        <dbReference type="EMBL" id="GLQ06677.1"/>
    </source>
</evidence>
<comment type="caution">
    <text evidence="2">The sequence shown here is derived from an EMBL/GenBank/DDBJ whole genome shotgun (WGS) entry which is preliminary data.</text>
</comment>
<protein>
    <recommendedName>
        <fullName evidence="4">VWA containing CoxE family protein</fullName>
    </recommendedName>
</protein>